<sequence length="424" mass="46515">MILGCIADDFTGASDAASFLVKGGMRTVLCTGIPADDAVLFCEKADAVVIALKTRTEEPGKAVAESLHAVQWLKEHGAGYFYIKYCSTFDSTEKGNIGPVCDAVLDYLKEPFSLLCPSLPVNGRTVRGGTLYVNGTPLAESHMRFHPLNPMLQSDISQLMKPQSRYNCINLSREQLNKMQANWDREIETYTAGQKCFYFVPDYETDEDGEEIIRCFGHIQCLTGGSGILEIWAKHLLKGKVKPDEALTAETAGEALLIAGSCSQATLRQIARFKETGGVSLKIDPGAVRCGQQTLEGIKEFLELHKGTPVLFYSSETPEYLESIRKTHLQEYSSIVEKTMSDIAVIATQKQYTRFVVAGGETSGAVIKALGYDVFWIGPSISPGVPVMIPCKNPSVRIILKSGNFGEEDFFEKALFLTDGSERK</sequence>
<evidence type="ECO:0000256" key="10">
    <source>
        <dbReference type="ARBA" id="ARBA00039095"/>
    </source>
</evidence>
<dbReference type="STRING" id="1123323.SAMN05216245_11333"/>
<dbReference type="GO" id="GO:0005524">
    <property type="term" value="F:ATP binding"/>
    <property type="evidence" value="ECO:0007669"/>
    <property type="project" value="UniProtKB-KW"/>
</dbReference>
<evidence type="ECO:0000259" key="14">
    <source>
        <dbReference type="Pfam" id="PF17042"/>
    </source>
</evidence>
<dbReference type="InterPro" id="IPR010737">
    <property type="entry name" value="4-carb_acid_sugar_kinase_N"/>
</dbReference>
<evidence type="ECO:0000313" key="15">
    <source>
        <dbReference type="EMBL" id="SFE68640.1"/>
    </source>
</evidence>
<gene>
    <name evidence="15" type="ORF">SAMN05216245_11333</name>
</gene>
<evidence type="ECO:0000259" key="13">
    <source>
        <dbReference type="Pfam" id="PF07005"/>
    </source>
</evidence>
<dbReference type="InterPro" id="IPR031475">
    <property type="entry name" value="NBD_C"/>
</dbReference>
<evidence type="ECO:0000256" key="2">
    <source>
        <dbReference type="ARBA" id="ARBA00022679"/>
    </source>
</evidence>
<keyword evidence="2" id="KW-0808">Transferase</keyword>
<comment type="function">
    <text evidence="9">Catalyzes the ATP-dependent phosphorylation of 3-oxo-tetronate to 3-oxo-tetronate 4-phosphate.</text>
</comment>
<dbReference type="NCBIfam" id="NF043035">
    <property type="entry name" value="OxoTetrKin"/>
    <property type="match status" value="1"/>
</dbReference>
<dbReference type="RefSeq" id="WP_218149558.1">
    <property type="nucleotide sequence ID" value="NZ_FONL01000013.1"/>
</dbReference>
<proteinExistence type="inferred from homology"/>
<dbReference type="SUPFAM" id="SSF142764">
    <property type="entry name" value="YgbK-like"/>
    <property type="match status" value="1"/>
</dbReference>
<feature type="domain" description="Four-carbon acid sugar kinase nucleotide binding" evidence="14">
    <location>
        <begin position="256"/>
        <end position="411"/>
    </location>
</feature>
<comment type="similarity">
    <text evidence="1">Belongs to the four-carbon acid sugar kinase family.</text>
</comment>
<dbReference type="Pfam" id="PF17042">
    <property type="entry name" value="NBD_C"/>
    <property type="match status" value="1"/>
</dbReference>
<comment type="catalytic activity">
    <reaction evidence="7">
        <text>3-dehydro-L-erythronate + ATP = 3-dehydro-4-O-phospho-L-erythronate + ADP + H(+)</text>
        <dbReference type="Rhea" id="RHEA:52552"/>
        <dbReference type="ChEBI" id="CHEBI:15378"/>
        <dbReference type="ChEBI" id="CHEBI:30616"/>
        <dbReference type="ChEBI" id="CHEBI:136592"/>
        <dbReference type="ChEBI" id="CHEBI:136670"/>
        <dbReference type="ChEBI" id="CHEBI:456216"/>
        <dbReference type="EC" id="2.7.1.217"/>
    </reaction>
</comment>
<evidence type="ECO:0000256" key="12">
    <source>
        <dbReference type="ARBA" id="ARBA00041377"/>
    </source>
</evidence>
<dbReference type="Pfam" id="PF07005">
    <property type="entry name" value="SBD_N"/>
    <property type="match status" value="1"/>
</dbReference>
<dbReference type="InterPro" id="IPR037051">
    <property type="entry name" value="4-carb_acid_sugar_kinase_N_sf"/>
</dbReference>
<evidence type="ECO:0000256" key="4">
    <source>
        <dbReference type="ARBA" id="ARBA00022777"/>
    </source>
</evidence>
<keyword evidence="4" id="KW-0418">Kinase</keyword>
<reference evidence="15 16" key="1">
    <citation type="submission" date="2016-10" db="EMBL/GenBank/DDBJ databases">
        <authorList>
            <person name="de Groot N.N."/>
        </authorList>
    </citation>
    <scope>NUCLEOTIDE SEQUENCE [LARGE SCALE GENOMIC DNA]</scope>
    <source>
        <strain evidence="15 16">DSM 9236</strain>
    </source>
</reference>
<dbReference type="GO" id="GO:0016301">
    <property type="term" value="F:kinase activity"/>
    <property type="evidence" value="ECO:0007669"/>
    <property type="project" value="UniProtKB-KW"/>
</dbReference>
<dbReference type="EC" id="2.7.1.217" evidence="10"/>
<organism evidence="15 16">
    <name type="scientific">Succiniclasticum ruminis DSM 9236</name>
    <dbReference type="NCBI Taxonomy" id="1123323"/>
    <lineage>
        <taxon>Bacteria</taxon>
        <taxon>Bacillati</taxon>
        <taxon>Bacillota</taxon>
        <taxon>Negativicutes</taxon>
        <taxon>Acidaminococcales</taxon>
        <taxon>Acidaminococcaceae</taxon>
        <taxon>Succiniclasticum</taxon>
    </lineage>
</organism>
<evidence type="ECO:0000256" key="3">
    <source>
        <dbReference type="ARBA" id="ARBA00022741"/>
    </source>
</evidence>
<dbReference type="InterPro" id="IPR050007">
    <property type="entry name" value="OtnK"/>
</dbReference>
<dbReference type="InterPro" id="IPR042213">
    <property type="entry name" value="NBD_C_sf"/>
</dbReference>
<keyword evidence="6" id="KW-0119">Carbohydrate metabolism</keyword>
<feature type="domain" description="Four-carbon acid sugar kinase N-terminal" evidence="13">
    <location>
        <begin position="3"/>
        <end position="229"/>
    </location>
</feature>
<accession>A0A1I2CLN5</accession>
<dbReference type="EMBL" id="FONL01000013">
    <property type="protein sequence ID" value="SFE68640.1"/>
    <property type="molecule type" value="Genomic_DNA"/>
</dbReference>
<dbReference type="Gene3D" id="3.40.980.20">
    <property type="entry name" value="Four-carbon acid sugar kinase, nucleotide binding domain"/>
    <property type="match status" value="1"/>
</dbReference>
<keyword evidence="16" id="KW-1185">Reference proteome</keyword>
<evidence type="ECO:0000256" key="9">
    <source>
        <dbReference type="ARBA" id="ARBA00037335"/>
    </source>
</evidence>
<name>A0A1I2CLN5_9FIRM</name>
<evidence type="ECO:0000256" key="11">
    <source>
        <dbReference type="ARBA" id="ARBA00039461"/>
    </source>
</evidence>
<keyword evidence="5" id="KW-0067">ATP-binding</keyword>
<evidence type="ECO:0000256" key="7">
    <source>
        <dbReference type="ARBA" id="ARBA00035898"/>
    </source>
</evidence>
<evidence type="ECO:0000256" key="8">
    <source>
        <dbReference type="ARBA" id="ARBA00036346"/>
    </source>
</evidence>
<evidence type="ECO:0000256" key="6">
    <source>
        <dbReference type="ARBA" id="ARBA00023277"/>
    </source>
</evidence>
<comment type="catalytic activity">
    <reaction evidence="8">
        <text>3-dehydro-D-erythronate + ATP = 3-dehydro-4-O-phospho-D-erythronate + ADP + H(+)</text>
        <dbReference type="Rhea" id="RHEA:52556"/>
        <dbReference type="ChEBI" id="CHEBI:15378"/>
        <dbReference type="ChEBI" id="CHEBI:30616"/>
        <dbReference type="ChEBI" id="CHEBI:57958"/>
        <dbReference type="ChEBI" id="CHEBI:136593"/>
        <dbReference type="ChEBI" id="CHEBI:456216"/>
        <dbReference type="EC" id="2.7.1.217"/>
    </reaction>
</comment>
<evidence type="ECO:0000313" key="16">
    <source>
        <dbReference type="Proteomes" id="UP000198896"/>
    </source>
</evidence>
<keyword evidence="3" id="KW-0547">Nucleotide-binding</keyword>
<evidence type="ECO:0000256" key="5">
    <source>
        <dbReference type="ARBA" id="ARBA00022840"/>
    </source>
</evidence>
<dbReference type="Proteomes" id="UP000198896">
    <property type="component" value="Unassembled WGS sequence"/>
</dbReference>
<dbReference type="AlphaFoldDB" id="A0A1I2CLN5"/>
<protein>
    <recommendedName>
        <fullName evidence="11">3-oxo-tetronate kinase</fullName>
        <ecNumber evidence="10">2.7.1.217</ecNumber>
    </recommendedName>
    <alternativeName>
        <fullName evidence="12">3-dehydrotetronate 4-kinase</fullName>
    </alternativeName>
</protein>
<dbReference type="Gene3D" id="3.40.50.10840">
    <property type="entry name" value="Putative sugar-binding, N-terminal domain"/>
    <property type="match status" value="1"/>
</dbReference>
<evidence type="ECO:0000256" key="1">
    <source>
        <dbReference type="ARBA" id="ARBA00005715"/>
    </source>
</evidence>